<keyword evidence="2" id="KW-1185">Reference proteome</keyword>
<proteinExistence type="predicted"/>
<comment type="caution">
    <text evidence="1">The sequence shown here is derived from an EMBL/GenBank/DDBJ whole genome shotgun (WGS) entry which is preliminary data.</text>
</comment>
<protein>
    <submittedName>
        <fullName evidence="1">Uncharacterized protein</fullName>
    </submittedName>
</protein>
<dbReference type="Proteomes" id="UP000578091">
    <property type="component" value="Unassembled WGS sequence"/>
</dbReference>
<name>A0A853J8D0_9GAMM</name>
<reference evidence="1 2" key="1">
    <citation type="submission" date="2020-07" db="EMBL/GenBank/DDBJ databases">
        <title>Luteimonas sp. SJ-92.</title>
        <authorList>
            <person name="Huang X.-X."/>
            <person name="Xu L."/>
            <person name="Sun J.-Q."/>
        </authorList>
    </citation>
    <scope>NUCLEOTIDE SEQUENCE [LARGE SCALE GENOMIC DNA]</scope>
    <source>
        <strain evidence="1 2">SJ-92</strain>
    </source>
</reference>
<dbReference type="EMBL" id="JACCKA010000008">
    <property type="protein sequence ID" value="NZA24910.1"/>
    <property type="molecule type" value="Genomic_DNA"/>
</dbReference>
<gene>
    <name evidence="1" type="ORF">H0E84_00785</name>
</gene>
<accession>A0A853J8D0</accession>
<sequence>MSHPALRYLNIAPEGFSPCIPQSAKEFVAANERLDGAILPQMFAAGGVAALYFFRPVEGLYAVAASVHRIQDVREHWAFAQRMATDVSSAFCAAT</sequence>
<dbReference type="AlphaFoldDB" id="A0A853J8D0"/>
<dbReference type="RefSeq" id="WP_180676720.1">
    <property type="nucleotide sequence ID" value="NZ_JACCKA010000008.1"/>
</dbReference>
<evidence type="ECO:0000313" key="1">
    <source>
        <dbReference type="EMBL" id="NZA24910.1"/>
    </source>
</evidence>
<organism evidence="1 2">
    <name type="scientific">Luteimonas salinisoli</name>
    <dbReference type="NCBI Taxonomy" id="2752307"/>
    <lineage>
        <taxon>Bacteria</taxon>
        <taxon>Pseudomonadati</taxon>
        <taxon>Pseudomonadota</taxon>
        <taxon>Gammaproteobacteria</taxon>
        <taxon>Lysobacterales</taxon>
        <taxon>Lysobacteraceae</taxon>
        <taxon>Luteimonas</taxon>
    </lineage>
</organism>
<evidence type="ECO:0000313" key="2">
    <source>
        <dbReference type="Proteomes" id="UP000578091"/>
    </source>
</evidence>